<keyword evidence="2 8" id="KW-0813">Transport</keyword>
<dbReference type="InterPro" id="IPR035906">
    <property type="entry name" value="MetI-like_sf"/>
</dbReference>
<proteinExistence type="inferred from homology"/>
<name>A0A3L7AEV2_9HYPH</name>
<sequence>MAGTRSPSPRSLSDGSFRPVMVGGCVAAFVMVLSPLVAIVWISFFENKIISFPPTGYTLDWYRAAAAMPQFRDGFVTSLKLGVVATLVSLIAGVPAALVLARGRFPGREAIQSLLLAPLIVPGIVAGAALYMFLIEVELASGVQVAMTFWGLALAHSLIALPWTVRLVTASLVGLDPQLKEAALTMGARPLTAFRLVTWPLIRPGVVAGALFAFIASFVDLEKSLFLVGPGVTTLPIVIVNYLEWSIDPTIAAVATVQIAVISAGLVLTDRYFKLARAF</sequence>
<dbReference type="SUPFAM" id="SSF161098">
    <property type="entry name" value="MetI-like"/>
    <property type="match status" value="1"/>
</dbReference>
<keyword evidence="11" id="KW-1185">Reference proteome</keyword>
<dbReference type="Gene3D" id="1.10.3720.10">
    <property type="entry name" value="MetI-like"/>
    <property type="match status" value="1"/>
</dbReference>
<feature type="transmembrane region" description="Helical" evidence="8">
    <location>
        <begin position="196"/>
        <end position="219"/>
    </location>
</feature>
<protein>
    <submittedName>
        <fullName evidence="10">ABC transporter permease</fullName>
    </submittedName>
</protein>
<dbReference type="PANTHER" id="PTHR43357">
    <property type="entry name" value="INNER MEMBRANE ABC TRANSPORTER PERMEASE PROTEIN YDCV"/>
    <property type="match status" value="1"/>
</dbReference>
<feature type="domain" description="ABC transmembrane type-1" evidence="9">
    <location>
        <begin position="75"/>
        <end position="269"/>
    </location>
</feature>
<keyword evidence="5 8" id="KW-0812">Transmembrane</keyword>
<feature type="transmembrane region" description="Helical" evidence="8">
    <location>
        <begin position="147"/>
        <end position="175"/>
    </location>
</feature>
<dbReference type="InterPro" id="IPR000515">
    <property type="entry name" value="MetI-like"/>
</dbReference>
<evidence type="ECO:0000313" key="10">
    <source>
        <dbReference type="EMBL" id="RLP78986.1"/>
    </source>
</evidence>
<evidence type="ECO:0000259" key="9">
    <source>
        <dbReference type="PROSITE" id="PS50928"/>
    </source>
</evidence>
<evidence type="ECO:0000256" key="7">
    <source>
        <dbReference type="ARBA" id="ARBA00023136"/>
    </source>
</evidence>
<feature type="transmembrane region" description="Helical" evidence="8">
    <location>
        <begin position="20"/>
        <end position="44"/>
    </location>
</feature>
<organism evidence="10 11">
    <name type="scientific">Xanthobacter tagetidis</name>
    <dbReference type="NCBI Taxonomy" id="60216"/>
    <lineage>
        <taxon>Bacteria</taxon>
        <taxon>Pseudomonadati</taxon>
        <taxon>Pseudomonadota</taxon>
        <taxon>Alphaproteobacteria</taxon>
        <taxon>Hyphomicrobiales</taxon>
        <taxon>Xanthobacteraceae</taxon>
        <taxon>Xanthobacter</taxon>
    </lineage>
</organism>
<evidence type="ECO:0000313" key="11">
    <source>
        <dbReference type="Proteomes" id="UP000269692"/>
    </source>
</evidence>
<comment type="similarity">
    <text evidence="8">Belongs to the binding-protein-dependent transport system permease family.</text>
</comment>
<evidence type="ECO:0000256" key="6">
    <source>
        <dbReference type="ARBA" id="ARBA00022989"/>
    </source>
</evidence>
<feature type="transmembrane region" description="Helical" evidence="8">
    <location>
        <begin position="81"/>
        <end position="101"/>
    </location>
</feature>
<dbReference type="AlphaFoldDB" id="A0A3L7AEV2"/>
<evidence type="ECO:0000256" key="2">
    <source>
        <dbReference type="ARBA" id="ARBA00022448"/>
    </source>
</evidence>
<dbReference type="PANTHER" id="PTHR43357:SF4">
    <property type="entry name" value="INNER MEMBRANE ABC TRANSPORTER PERMEASE PROTEIN YDCV"/>
    <property type="match status" value="1"/>
</dbReference>
<keyword evidence="3" id="KW-1003">Cell membrane</keyword>
<gene>
    <name evidence="10" type="ORF">D9R14_09025</name>
</gene>
<comment type="caution">
    <text evidence="10">The sequence shown here is derived from an EMBL/GenBank/DDBJ whole genome shotgun (WGS) entry which is preliminary data.</text>
</comment>
<keyword evidence="7 8" id="KW-0472">Membrane</keyword>
<dbReference type="EMBL" id="RCTF01000006">
    <property type="protein sequence ID" value="RLP78986.1"/>
    <property type="molecule type" value="Genomic_DNA"/>
</dbReference>
<evidence type="ECO:0000256" key="4">
    <source>
        <dbReference type="ARBA" id="ARBA00022519"/>
    </source>
</evidence>
<evidence type="ECO:0000256" key="8">
    <source>
        <dbReference type="RuleBase" id="RU363032"/>
    </source>
</evidence>
<keyword evidence="4" id="KW-0997">Cell inner membrane</keyword>
<reference evidence="10 11" key="1">
    <citation type="submission" date="2018-10" db="EMBL/GenBank/DDBJ databases">
        <title>Xanthobacter tagetidis genome sequencing and assembly.</title>
        <authorList>
            <person name="Maclea K.S."/>
            <person name="Goen A.E."/>
            <person name="Fatima S.A."/>
        </authorList>
    </citation>
    <scope>NUCLEOTIDE SEQUENCE [LARGE SCALE GENOMIC DNA]</scope>
    <source>
        <strain evidence="10 11">ATCC 700314</strain>
    </source>
</reference>
<dbReference type="Proteomes" id="UP000269692">
    <property type="component" value="Unassembled WGS sequence"/>
</dbReference>
<evidence type="ECO:0000256" key="1">
    <source>
        <dbReference type="ARBA" id="ARBA00004429"/>
    </source>
</evidence>
<dbReference type="GO" id="GO:0005886">
    <property type="term" value="C:plasma membrane"/>
    <property type="evidence" value="ECO:0007669"/>
    <property type="project" value="UniProtKB-SubCell"/>
</dbReference>
<dbReference type="PROSITE" id="PS50928">
    <property type="entry name" value="ABC_TM1"/>
    <property type="match status" value="1"/>
</dbReference>
<dbReference type="CDD" id="cd06261">
    <property type="entry name" value="TM_PBP2"/>
    <property type="match status" value="1"/>
</dbReference>
<evidence type="ECO:0000256" key="5">
    <source>
        <dbReference type="ARBA" id="ARBA00022692"/>
    </source>
</evidence>
<comment type="subcellular location">
    <subcellularLocation>
        <location evidence="1">Cell inner membrane</location>
        <topology evidence="1">Multi-pass membrane protein</topology>
    </subcellularLocation>
    <subcellularLocation>
        <location evidence="8">Cell membrane</location>
        <topology evidence="8">Multi-pass membrane protein</topology>
    </subcellularLocation>
</comment>
<dbReference type="RefSeq" id="WP_121623000.1">
    <property type="nucleotide sequence ID" value="NZ_JACIIW010000002.1"/>
</dbReference>
<feature type="transmembrane region" description="Helical" evidence="8">
    <location>
        <begin position="113"/>
        <end position="135"/>
    </location>
</feature>
<evidence type="ECO:0000256" key="3">
    <source>
        <dbReference type="ARBA" id="ARBA00022475"/>
    </source>
</evidence>
<dbReference type="Pfam" id="PF00528">
    <property type="entry name" value="BPD_transp_1"/>
    <property type="match status" value="1"/>
</dbReference>
<accession>A0A3L7AEV2</accession>
<keyword evidence="6 8" id="KW-1133">Transmembrane helix</keyword>
<dbReference type="OrthoDB" id="9782004at2"/>
<feature type="transmembrane region" description="Helical" evidence="8">
    <location>
        <begin position="225"/>
        <end position="243"/>
    </location>
</feature>
<feature type="transmembrane region" description="Helical" evidence="8">
    <location>
        <begin position="250"/>
        <end position="269"/>
    </location>
</feature>
<dbReference type="GO" id="GO:0055085">
    <property type="term" value="P:transmembrane transport"/>
    <property type="evidence" value="ECO:0007669"/>
    <property type="project" value="InterPro"/>
</dbReference>